<dbReference type="EMBL" id="FSHM01000004">
    <property type="protein sequence ID" value="SIB20082.1"/>
    <property type="molecule type" value="Genomic_DNA"/>
</dbReference>
<dbReference type="InterPro" id="IPR055602">
    <property type="entry name" value="DUF7178"/>
</dbReference>
<dbReference type="Pfam" id="PF23802">
    <property type="entry name" value="DUF7178"/>
    <property type="match status" value="1"/>
</dbReference>
<name>A0AB38D0L9_9MYCO</name>
<dbReference type="Proteomes" id="UP000185210">
    <property type="component" value="Unassembled WGS sequence"/>
</dbReference>
<dbReference type="RefSeq" id="WP_074292965.1">
    <property type="nucleotide sequence ID" value="NZ_FSFF01000001.1"/>
</dbReference>
<accession>A0AB38D0L9</accession>
<evidence type="ECO:0008006" key="3">
    <source>
        <dbReference type="Google" id="ProtNLM"/>
    </source>
</evidence>
<dbReference type="AlphaFoldDB" id="A0AB38D0L9"/>
<comment type="caution">
    <text evidence="1">The sequence shown here is derived from an EMBL/GenBank/DDBJ whole genome shotgun (WGS) entry which is preliminary data.</text>
</comment>
<organism evidence="1 2">
    <name type="scientific">Mycobacteroides abscessus subsp. abscessus</name>
    <dbReference type="NCBI Taxonomy" id="1185650"/>
    <lineage>
        <taxon>Bacteria</taxon>
        <taxon>Bacillati</taxon>
        <taxon>Actinomycetota</taxon>
        <taxon>Actinomycetes</taxon>
        <taxon>Mycobacteriales</taxon>
        <taxon>Mycobacteriaceae</taxon>
        <taxon>Mycobacteroides</taxon>
        <taxon>Mycobacteroides abscessus</taxon>
    </lineage>
</organism>
<reference evidence="1 2" key="1">
    <citation type="submission" date="2016-11" db="EMBL/GenBank/DDBJ databases">
        <authorList>
            <consortium name="Pathogen Informatics"/>
        </authorList>
    </citation>
    <scope>NUCLEOTIDE SEQUENCE [LARGE SCALE GENOMIC DNA]</scope>
    <source>
        <strain evidence="1 2">104</strain>
    </source>
</reference>
<proteinExistence type="predicted"/>
<evidence type="ECO:0000313" key="1">
    <source>
        <dbReference type="EMBL" id="SIB20082.1"/>
    </source>
</evidence>
<sequence>MSKNRKSDSLSVDEMADRLFSIWQSAAPWQHDAGTKWYDAARQWVIEAAERHNVSNEVVAGVIAAYSPQTRWVDNLRDAEYHLAGSPLRSGVMGANVRRAAAVIEHGLEGLGNGPKVKAFAHNILGDTDAVTVDVWAARAAFGTMDKAIAAQTIAWVGAYDKVADAYRKAAAAAGVPASVMQATVWVAIRGKAE</sequence>
<protein>
    <recommendedName>
        <fullName evidence="3">Transmembrane protein</fullName>
    </recommendedName>
</protein>
<gene>
    <name evidence="1" type="ORF">SAMEA2070301_03212</name>
</gene>
<evidence type="ECO:0000313" key="2">
    <source>
        <dbReference type="Proteomes" id="UP000185210"/>
    </source>
</evidence>